<dbReference type="GO" id="GO:0008703">
    <property type="term" value="F:5-amino-6-(5-phosphoribosylamino)uracil reductase activity"/>
    <property type="evidence" value="ECO:0007669"/>
    <property type="project" value="InterPro"/>
</dbReference>
<evidence type="ECO:0000313" key="3">
    <source>
        <dbReference type="Proteomes" id="UP000067626"/>
    </source>
</evidence>
<protein>
    <submittedName>
        <fullName evidence="2">Deaminase</fullName>
    </submittedName>
</protein>
<gene>
    <name evidence="2" type="ORF">CMC5_000270</name>
</gene>
<evidence type="ECO:0000259" key="1">
    <source>
        <dbReference type="Pfam" id="PF01872"/>
    </source>
</evidence>
<dbReference type="PANTHER" id="PTHR38011">
    <property type="entry name" value="DIHYDROFOLATE REDUCTASE FAMILY PROTEIN (AFU_ORTHOLOGUE AFUA_8G06820)"/>
    <property type="match status" value="1"/>
</dbReference>
<dbReference type="KEGG" id="ccro:CMC5_000270"/>
<dbReference type="GO" id="GO:0009231">
    <property type="term" value="P:riboflavin biosynthetic process"/>
    <property type="evidence" value="ECO:0007669"/>
    <property type="project" value="InterPro"/>
</dbReference>
<reference evidence="2 3" key="1">
    <citation type="submission" date="2015-07" db="EMBL/GenBank/DDBJ databases">
        <title>Genome analysis of myxobacterium Chondromyces crocatus Cm c5 reveals a high potential for natural compound synthesis and the genetic basis for the loss of fruiting body formation.</title>
        <authorList>
            <person name="Zaburannyi N."/>
            <person name="Bunk B."/>
            <person name="Maier J."/>
            <person name="Overmann J."/>
            <person name="Mueller R."/>
        </authorList>
    </citation>
    <scope>NUCLEOTIDE SEQUENCE [LARGE SCALE GENOMIC DNA]</scope>
    <source>
        <strain evidence="2 3">Cm c5</strain>
    </source>
</reference>
<dbReference type="InterPro" id="IPR024072">
    <property type="entry name" value="DHFR-like_dom_sf"/>
</dbReference>
<dbReference type="RefSeq" id="WP_169796412.1">
    <property type="nucleotide sequence ID" value="NZ_CP012159.1"/>
</dbReference>
<organism evidence="2 3">
    <name type="scientific">Chondromyces crocatus</name>
    <dbReference type="NCBI Taxonomy" id="52"/>
    <lineage>
        <taxon>Bacteria</taxon>
        <taxon>Pseudomonadati</taxon>
        <taxon>Myxococcota</taxon>
        <taxon>Polyangia</taxon>
        <taxon>Polyangiales</taxon>
        <taxon>Polyangiaceae</taxon>
        <taxon>Chondromyces</taxon>
    </lineage>
</organism>
<proteinExistence type="predicted"/>
<keyword evidence="3" id="KW-1185">Reference proteome</keyword>
<dbReference type="EMBL" id="CP012159">
    <property type="protein sequence ID" value="AKT35916.1"/>
    <property type="molecule type" value="Genomic_DNA"/>
</dbReference>
<accession>A0A0K1E4V5</accession>
<dbReference type="SUPFAM" id="SSF53597">
    <property type="entry name" value="Dihydrofolate reductase-like"/>
    <property type="match status" value="1"/>
</dbReference>
<evidence type="ECO:0000313" key="2">
    <source>
        <dbReference type="EMBL" id="AKT35916.1"/>
    </source>
</evidence>
<sequence>MRKIVMFNRVTADGYVAGADGGLDWVVPDEAIDRAGVESMPASDTILFGRRTYEMFESFWPNALGDAATAPDPHAEGRRTEGLHAMAVWIQEATKIVFSRTRKEVTWKNSQLLHEFDPEAIAALKQQPGKDMMVFGSGAIASQLLEHGLVDEVHFVVGPMLLGSGRSLLGGVTRRTPLKLLEAKPYPSGNVVLRYACSG</sequence>
<name>A0A0K1E4V5_CHOCO</name>
<dbReference type="AlphaFoldDB" id="A0A0K1E4V5"/>
<dbReference type="Pfam" id="PF01872">
    <property type="entry name" value="RibD_C"/>
    <property type="match status" value="1"/>
</dbReference>
<dbReference type="Proteomes" id="UP000067626">
    <property type="component" value="Chromosome"/>
</dbReference>
<feature type="domain" description="Bacterial bifunctional deaminase-reductase C-terminal" evidence="1">
    <location>
        <begin position="2"/>
        <end position="191"/>
    </location>
</feature>
<dbReference type="InterPro" id="IPR002734">
    <property type="entry name" value="RibDG_C"/>
</dbReference>
<dbReference type="STRING" id="52.CMC5_000270"/>
<dbReference type="PANTHER" id="PTHR38011:SF11">
    <property type="entry name" value="2,5-DIAMINO-6-RIBOSYLAMINO-4(3H)-PYRIMIDINONE 5'-PHOSPHATE REDUCTASE"/>
    <property type="match status" value="1"/>
</dbReference>
<dbReference type="Gene3D" id="3.40.430.10">
    <property type="entry name" value="Dihydrofolate Reductase, subunit A"/>
    <property type="match status" value="1"/>
</dbReference>
<dbReference type="InterPro" id="IPR050765">
    <property type="entry name" value="Riboflavin_Biosynth_HTPR"/>
</dbReference>